<evidence type="ECO:0000256" key="2">
    <source>
        <dbReference type="ARBA" id="ARBA00022723"/>
    </source>
</evidence>
<dbReference type="SUPFAM" id="SSF51604">
    <property type="entry name" value="Enolase C-terminal domain-like"/>
    <property type="match status" value="1"/>
</dbReference>
<accession>A0A1H5HKW7</accession>
<evidence type="ECO:0000256" key="4">
    <source>
        <dbReference type="SAM" id="MobiDB-lite"/>
    </source>
</evidence>
<gene>
    <name evidence="6" type="ORF">SAMN04488554_1987</name>
</gene>
<dbReference type="SUPFAM" id="SSF54826">
    <property type="entry name" value="Enolase N-terminal domain-like"/>
    <property type="match status" value="1"/>
</dbReference>
<feature type="region of interest" description="Disordered" evidence="4">
    <location>
        <begin position="331"/>
        <end position="364"/>
    </location>
</feature>
<dbReference type="PANTHER" id="PTHR13794">
    <property type="entry name" value="ENOLASE SUPERFAMILY, MANDELATE RACEMASE"/>
    <property type="match status" value="1"/>
</dbReference>
<dbReference type="Gene3D" id="3.20.20.120">
    <property type="entry name" value="Enolase-like C-terminal domain"/>
    <property type="match status" value="1"/>
</dbReference>
<dbReference type="Pfam" id="PF02746">
    <property type="entry name" value="MR_MLE_N"/>
    <property type="match status" value="1"/>
</dbReference>
<dbReference type="SFLD" id="SFLDS00001">
    <property type="entry name" value="Enolase"/>
    <property type="match status" value="1"/>
</dbReference>
<dbReference type="Pfam" id="PF13378">
    <property type="entry name" value="MR_MLE_C"/>
    <property type="match status" value="1"/>
</dbReference>
<evidence type="ECO:0000259" key="5">
    <source>
        <dbReference type="SMART" id="SM00922"/>
    </source>
</evidence>
<proteinExistence type="predicted"/>
<dbReference type="SMART" id="SM00922">
    <property type="entry name" value="MR_MLE"/>
    <property type="match status" value="1"/>
</dbReference>
<dbReference type="Proteomes" id="UP000199220">
    <property type="component" value="Unassembled WGS sequence"/>
</dbReference>
<dbReference type="AlphaFoldDB" id="A0A1H5HKW7"/>
<dbReference type="GO" id="GO:0000287">
    <property type="term" value="F:magnesium ion binding"/>
    <property type="evidence" value="ECO:0007669"/>
    <property type="project" value="TreeGrafter"/>
</dbReference>
<reference evidence="7" key="1">
    <citation type="submission" date="2016-10" db="EMBL/GenBank/DDBJ databases">
        <authorList>
            <person name="Varghese N."/>
            <person name="Submissions S."/>
        </authorList>
    </citation>
    <scope>NUCLEOTIDE SEQUENCE [LARGE SCALE GENOMIC DNA]</scope>
    <source>
        <strain evidence="7">DSM 21368</strain>
    </source>
</reference>
<dbReference type="InterPro" id="IPR013342">
    <property type="entry name" value="Mandelate_racemase_C"/>
</dbReference>
<dbReference type="GO" id="GO:0016052">
    <property type="term" value="P:carbohydrate catabolic process"/>
    <property type="evidence" value="ECO:0007669"/>
    <property type="project" value="TreeGrafter"/>
</dbReference>
<dbReference type="GO" id="GO:0016836">
    <property type="term" value="F:hydro-lyase activity"/>
    <property type="evidence" value="ECO:0007669"/>
    <property type="project" value="TreeGrafter"/>
</dbReference>
<feature type="domain" description="Mandelate racemase/muconate lactonizing enzyme C-terminal" evidence="5">
    <location>
        <begin position="141"/>
        <end position="237"/>
    </location>
</feature>
<sequence>MMRITDVTVDLVDLDAEPLFQWRQGLPGSEPRLVGGVLRVWTSDGVIGEAHTRRGVIVKDVVERRLREELIGANALSREYLWHRMWELDRVEEIPIYAFGLLDLALWDLAGKAANLPVHRLLGTFRESIPAYASTITYDSVEEYLDVADQCLDRGFRAIKLHAWGDARRDADLCRRLREHVGDDVELMYDGSAGFSFPDAVYLGKALGDAGYLWYEEPMREFNVTAHRWLSDAVGVPLLVGETSDGAHMNMADFVATGCATYVRTSATFKGGITGAMRIAHLAESFLLKAEVHGMGIAHQHLCMAIPNTTYYEALVWGNPIQTGGEIRADGTVAAPQTPGIGWSDSSTGDDRPRQNAAVASARA</sequence>
<keyword evidence="7" id="KW-1185">Reference proteome</keyword>
<comment type="cofactor">
    <cofactor evidence="1">
        <name>Mg(2+)</name>
        <dbReference type="ChEBI" id="CHEBI:18420"/>
    </cofactor>
</comment>
<evidence type="ECO:0000256" key="1">
    <source>
        <dbReference type="ARBA" id="ARBA00001946"/>
    </source>
</evidence>
<dbReference type="InterPro" id="IPR013341">
    <property type="entry name" value="Mandelate_racemase_N_dom"/>
</dbReference>
<dbReference type="STRING" id="648782.SAMN04488554_1987"/>
<evidence type="ECO:0000313" key="6">
    <source>
        <dbReference type="EMBL" id="SEE28445.1"/>
    </source>
</evidence>
<dbReference type="InterPro" id="IPR046945">
    <property type="entry name" value="RHMD-like"/>
</dbReference>
<protein>
    <submittedName>
        <fullName evidence="6">L-alanine-DL-glutamate epimerase</fullName>
    </submittedName>
</protein>
<evidence type="ECO:0000313" key="7">
    <source>
        <dbReference type="Proteomes" id="UP000199220"/>
    </source>
</evidence>
<evidence type="ECO:0000256" key="3">
    <source>
        <dbReference type="ARBA" id="ARBA00022842"/>
    </source>
</evidence>
<dbReference type="Gene3D" id="3.30.390.10">
    <property type="entry name" value="Enolase-like, N-terminal domain"/>
    <property type="match status" value="1"/>
</dbReference>
<organism evidence="6 7">
    <name type="scientific">Ruania alba</name>
    <dbReference type="NCBI Taxonomy" id="648782"/>
    <lineage>
        <taxon>Bacteria</taxon>
        <taxon>Bacillati</taxon>
        <taxon>Actinomycetota</taxon>
        <taxon>Actinomycetes</taxon>
        <taxon>Micrococcales</taxon>
        <taxon>Ruaniaceae</taxon>
        <taxon>Ruania</taxon>
    </lineage>
</organism>
<keyword evidence="2" id="KW-0479">Metal-binding</keyword>
<name>A0A1H5HKW7_9MICO</name>
<dbReference type="InterPro" id="IPR036849">
    <property type="entry name" value="Enolase-like_C_sf"/>
</dbReference>
<dbReference type="EMBL" id="FNTX01000001">
    <property type="protein sequence ID" value="SEE28445.1"/>
    <property type="molecule type" value="Genomic_DNA"/>
</dbReference>
<dbReference type="InterPro" id="IPR029065">
    <property type="entry name" value="Enolase_C-like"/>
</dbReference>
<dbReference type="InterPro" id="IPR029017">
    <property type="entry name" value="Enolase-like_N"/>
</dbReference>
<dbReference type="PANTHER" id="PTHR13794:SF58">
    <property type="entry name" value="MITOCHONDRIAL ENOLASE SUPERFAMILY MEMBER 1"/>
    <property type="match status" value="1"/>
</dbReference>
<keyword evidence="3" id="KW-0460">Magnesium</keyword>